<organism evidence="1 2">
    <name type="scientific">Pseudomyxococcus hansupus</name>
    <dbReference type="NCBI Taxonomy" id="1297742"/>
    <lineage>
        <taxon>Bacteria</taxon>
        <taxon>Pseudomonadati</taxon>
        <taxon>Myxococcota</taxon>
        <taxon>Myxococcia</taxon>
        <taxon>Myxococcales</taxon>
        <taxon>Cystobacterineae</taxon>
        <taxon>Myxococcaceae</taxon>
        <taxon>Pseudomyxococcus</taxon>
    </lineage>
</organism>
<evidence type="ECO:0000313" key="1">
    <source>
        <dbReference type="EMBL" id="AKQ67881.1"/>
    </source>
</evidence>
<reference evidence="1 2" key="1">
    <citation type="journal article" date="2016" name="PLoS ONE">
        <title>Complete Genome Sequence and Comparative Genomics of a Novel Myxobacterium Myxococcus hansupus.</title>
        <authorList>
            <person name="Sharma G."/>
            <person name="Narwani T."/>
            <person name="Subramanian S."/>
        </authorList>
    </citation>
    <scope>NUCLEOTIDE SEQUENCE [LARGE SCALE GENOMIC DNA]</scope>
    <source>
        <strain evidence="2">mixupus</strain>
    </source>
</reference>
<sequence length="57" mass="6340">MALSNWLPSKDELVDIPVDVGERVAQVVEWADPSKNDAKAGSRPYVCNGWEDGYVVY</sequence>
<accession>A0A0H4WWV2</accession>
<proteinExistence type="predicted"/>
<gene>
    <name evidence="1" type="ORF">A176_004793</name>
</gene>
<dbReference type="RefSeq" id="WP_002636300.1">
    <property type="nucleotide sequence ID" value="NZ_CP012109.1"/>
</dbReference>
<dbReference type="STRING" id="1297742.A176_004793"/>
<evidence type="ECO:0000313" key="2">
    <source>
        <dbReference type="Proteomes" id="UP000009026"/>
    </source>
</evidence>
<dbReference type="EMBL" id="CP012109">
    <property type="protein sequence ID" value="AKQ67881.1"/>
    <property type="molecule type" value="Genomic_DNA"/>
</dbReference>
<dbReference type="AlphaFoldDB" id="A0A0H4WWV2"/>
<dbReference type="PATRIC" id="fig|1297742.4.peg.4840"/>
<name>A0A0H4WWV2_9BACT</name>
<dbReference type="Proteomes" id="UP000009026">
    <property type="component" value="Chromosome"/>
</dbReference>
<protein>
    <submittedName>
        <fullName evidence="1">Uncharacterized protein</fullName>
    </submittedName>
</protein>
<keyword evidence="2" id="KW-1185">Reference proteome</keyword>
<dbReference type="KEGG" id="mym:A176_004793"/>